<dbReference type="Pfam" id="PF05637">
    <property type="entry name" value="Glyco_transf_34"/>
    <property type="match status" value="1"/>
</dbReference>
<reference evidence="5 6" key="1">
    <citation type="journal article" date="2023" name="Elife">
        <title>Identification of key yeast species and microbe-microbe interactions impacting larval growth of Drosophila in the wild.</title>
        <authorList>
            <person name="Mure A."/>
            <person name="Sugiura Y."/>
            <person name="Maeda R."/>
            <person name="Honda K."/>
            <person name="Sakurai N."/>
            <person name="Takahashi Y."/>
            <person name="Watada M."/>
            <person name="Katoh T."/>
            <person name="Gotoh A."/>
            <person name="Gotoh Y."/>
            <person name="Taniguchi I."/>
            <person name="Nakamura K."/>
            <person name="Hayashi T."/>
            <person name="Katayama T."/>
            <person name="Uemura T."/>
            <person name="Hattori Y."/>
        </authorList>
    </citation>
    <scope>NUCLEOTIDE SEQUENCE [LARGE SCALE GENOMIC DNA]</scope>
    <source>
        <strain evidence="5 6">SC-9</strain>
    </source>
</reference>
<keyword evidence="6" id="KW-1185">Reference proteome</keyword>
<gene>
    <name evidence="5" type="ORF">DASC09_045210</name>
</gene>
<organism evidence="5 6">
    <name type="scientific">Saccharomycopsis crataegensis</name>
    <dbReference type="NCBI Taxonomy" id="43959"/>
    <lineage>
        <taxon>Eukaryota</taxon>
        <taxon>Fungi</taxon>
        <taxon>Dikarya</taxon>
        <taxon>Ascomycota</taxon>
        <taxon>Saccharomycotina</taxon>
        <taxon>Saccharomycetes</taxon>
        <taxon>Saccharomycopsidaceae</taxon>
        <taxon>Saccharomycopsis</taxon>
    </lineage>
</organism>
<accession>A0AAV5QR27</accession>
<dbReference type="GO" id="GO:0000009">
    <property type="term" value="F:alpha-1,6-mannosyltransferase activity"/>
    <property type="evidence" value="ECO:0007669"/>
    <property type="project" value="TreeGrafter"/>
</dbReference>
<keyword evidence="4" id="KW-1133">Transmembrane helix</keyword>
<comment type="caution">
    <text evidence="5">The sequence shown here is derived from an EMBL/GenBank/DDBJ whole genome shotgun (WGS) entry which is preliminary data.</text>
</comment>
<dbReference type="GeneID" id="90075171"/>
<dbReference type="EMBL" id="BTFZ01000011">
    <property type="protein sequence ID" value="GMM37196.1"/>
    <property type="molecule type" value="Genomic_DNA"/>
</dbReference>
<evidence type="ECO:0000313" key="6">
    <source>
        <dbReference type="Proteomes" id="UP001360560"/>
    </source>
</evidence>
<keyword evidence="3" id="KW-0808">Transferase</keyword>
<proteinExistence type="inferred from homology"/>
<dbReference type="GO" id="GO:0006487">
    <property type="term" value="P:protein N-linked glycosylation"/>
    <property type="evidence" value="ECO:0007669"/>
    <property type="project" value="TreeGrafter"/>
</dbReference>
<dbReference type="RefSeq" id="XP_064854192.1">
    <property type="nucleotide sequence ID" value="XM_064998120.1"/>
</dbReference>
<comment type="similarity">
    <text evidence="1">Belongs to the glycosyltransferase 34 family.</text>
</comment>
<feature type="transmembrane region" description="Helical" evidence="4">
    <location>
        <begin position="29"/>
        <end position="44"/>
    </location>
</feature>
<dbReference type="GO" id="GO:0000136">
    <property type="term" value="C:mannan polymerase complex"/>
    <property type="evidence" value="ECO:0007669"/>
    <property type="project" value="TreeGrafter"/>
</dbReference>
<dbReference type="AlphaFoldDB" id="A0AAV5QR27"/>
<evidence type="ECO:0000256" key="1">
    <source>
        <dbReference type="ARBA" id="ARBA00005664"/>
    </source>
</evidence>
<evidence type="ECO:0000313" key="5">
    <source>
        <dbReference type="EMBL" id="GMM37196.1"/>
    </source>
</evidence>
<evidence type="ECO:0000256" key="3">
    <source>
        <dbReference type="ARBA" id="ARBA00022679"/>
    </source>
</evidence>
<dbReference type="InterPro" id="IPR008630">
    <property type="entry name" value="Glyco_trans_34"/>
</dbReference>
<keyword evidence="4" id="KW-0812">Transmembrane</keyword>
<dbReference type="Proteomes" id="UP001360560">
    <property type="component" value="Unassembled WGS sequence"/>
</dbReference>
<keyword evidence="2" id="KW-0328">Glycosyltransferase</keyword>
<dbReference type="PANTHER" id="PTHR31306:SF10">
    <property type="entry name" value="ALPHA-1,6-MANNOSYLTRANSFERASE MNN11-RELATED"/>
    <property type="match status" value="1"/>
</dbReference>
<evidence type="ECO:0000256" key="2">
    <source>
        <dbReference type="ARBA" id="ARBA00022676"/>
    </source>
</evidence>
<keyword evidence="4" id="KW-0472">Membrane</keyword>
<name>A0AAV5QR27_9ASCO</name>
<dbReference type="InterPro" id="IPR029044">
    <property type="entry name" value="Nucleotide-diphossugar_trans"/>
</dbReference>
<dbReference type="Gene3D" id="3.90.550.10">
    <property type="entry name" value="Spore Coat Polysaccharide Biosynthesis Protein SpsA, Chain A"/>
    <property type="match status" value="1"/>
</dbReference>
<evidence type="ECO:0000256" key="4">
    <source>
        <dbReference type="SAM" id="Phobius"/>
    </source>
</evidence>
<protein>
    <submittedName>
        <fullName evidence="5">Alpha-1,6-mannosyltransferase</fullName>
    </submittedName>
</protein>
<dbReference type="PANTHER" id="PTHR31306">
    <property type="entry name" value="ALPHA-1,6-MANNOSYLTRANSFERASE MNN11-RELATED"/>
    <property type="match status" value="1"/>
</dbReference>
<sequence length="401" mass="46518">MHLAFPQKNFKPKAGGISIFAKLQRNKKFISIIIFLFTLYYLLFRESSSAFFNLDSRKLPEAHGLYNDETLTTRTLIFPPVEHAPLLKQLGVSLLFPVAHNGIDKKAIYDQAPALEETAKDTLEDQTRNVREAFKNTGKLVFDHKNRKSPEVVIVTDIDFEKYELNHLTKIVQNRVDYAQARHYGIYVRWTQEFFPSVSEDKNDNSWVRLLILRAAMHAFPESKYFWYLNQDGVIVNYDADIIQTLLTPEKLNPLLLKDRPVVPPSGAIHTYKNTKPENVKFLITQDERGLNTNSFIMVNDLYGRALLEFWSDKLYRNYNNFPLKEASALMHILQWHPVILSRTGLIPARTIASSHSVVENTDENNDIFYKKGDLAVILKDCQIRKSCETEFDTYWSKLHK</sequence>